<feature type="domain" description="Trehalose synthase N-terminal" evidence="8">
    <location>
        <begin position="41"/>
        <end position="183"/>
    </location>
</feature>
<comment type="subunit">
    <text evidence="2">Homodimer.</text>
</comment>
<protein>
    <submittedName>
        <fullName evidence="9">Glycosyltransferase</fullName>
    </submittedName>
</protein>
<dbReference type="Proteomes" id="UP000033869">
    <property type="component" value="Unassembled WGS sequence"/>
</dbReference>
<keyword evidence="4" id="KW-0328">Glycosyltransferase</keyword>
<evidence type="ECO:0000256" key="5">
    <source>
        <dbReference type="ARBA" id="ARBA00022679"/>
    </source>
</evidence>
<dbReference type="Pfam" id="PF00534">
    <property type="entry name" value="Glycos_transf_1"/>
    <property type="match status" value="1"/>
</dbReference>
<keyword evidence="6" id="KW-0119">Carbohydrate metabolism</keyword>
<evidence type="ECO:0000259" key="7">
    <source>
        <dbReference type="Pfam" id="PF00534"/>
    </source>
</evidence>
<sequence>MRTVNPPPKSFKRYRKVILPEFYEEILELASSLQDTRIIYVNSTSYGGGVAEILRTQIPLLRDLGIDAVWKVMAADPGFFDVTKAIHNALQGNKDINLLESSKDIYEITNAINARILSASDWDILYIHDPQPLAIPLYLNGKGINALWRCHIETSLENEQIWDYLNPLFKKYRAAVFSMDDYTKVDVKVKKKFVIPPAIDPLSFKNRTMPQLRARRIIRKLGIDVKRPLVTQISRFDPWKDPLGVIKAYRQAKREIPELQLVLVGSQANDDPESFIIFEELVRLSKRDKDIKIFGNLTDSQVNAFQRASDVIIQKSIKEGFGLTVSEALYKETPVIGGNVGGIRKQIIEGEDGYLVGSIKECAIKIVELVSNPDLRLEMGKRGRKIARDRFLLPRLIRDELRVFKYLLAN</sequence>
<dbReference type="InterPro" id="IPR001296">
    <property type="entry name" value="Glyco_trans_1"/>
</dbReference>
<organism evidence="9 10">
    <name type="scientific">candidate division CPR2 bacterium GW2011_GWC1_41_48</name>
    <dbReference type="NCBI Taxonomy" id="1618344"/>
    <lineage>
        <taxon>Bacteria</taxon>
        <taxon>Bacteria division CPR2</taxon>
    </lineage>
</organism>
<dbReference type="AlphaFoldDB" id="A0A0G0Z8I1"/>
<comment type="caution">
    <text evidence="9">The sequence shown here is derived from an EMBL/GenBank/DDBJ whole genome shotgun (WGS) entry which is preliminary data.</text>
</comment>
<feature type="domain" description="Glycosyl transferase family 1" evidence="7">
    <location>
        <begin position="216"/>
        <end position="385"/>
    </location>
</feature>
<evidence type="ECO:0000256" key="6">
    <source>
        <dbReference type="ARBA" id="ARBA00023277"/>
    </source>
</evidence>
<dbReference type="InterPro" id="IPR049438">
    <property type="entry name" value="TreT_GT1"/>
</dbReference>
<proteinExistence type="inferred from homology"/>
<dbReference type="PATRIC" id="fig|1618344.3.peg.471"/>
<evidence type="ECO:0000256" key="2">
    <source>
        <dbReference type="ARBA" id="ARBA00011738"/>
    </source>
</evidence>
<dbReference type="EMBL" id="LCBL01000002">
    <property type="protein sequence ID" value="KKS09358.1"/>
    <property type="molecule type" value="Genomic_DNA"/>
</dbReference>
<evidence type="ECO:0000256" key="3">
    <source>
        <dbReference type="ARBA" id="ARBA00022526"/>
    </source>
</evidence>
<reference evidence="9 10" key="1">
    <citation type="journal article" date="2015" name="Nature">
        <title>rRNA introns, odd ribosomes, and small enigmatic genomes across a large radiation of phyla.</title>
        <authorList>
            <person name="Brown C.T."/>
            <person name="Hug L.A."/>
            <person name="Thomas B.C."/>
            <person name="Sharon I."/>
            <person name="Castelle C.J."/>
            <person name="Singh A."/>
            <person name="Wilkins M.J."/>
            <person name="Williams K.H."/>
            <person name="Banfield J.F."/>
        </authorList>
    </citation>
    <scope>NUCLEOTIDE SEQUENCE [LARGE SCALE GENOMIC DNA]</scope>
</reference>
<dbReference type="PANTHER" id="PTHR47779">
    <property type="entry name" value="SYNTHASE (CCG-9), PUTATIVE (AFU_ORTHOLOGUE AFUA_3G12100)-RELATED"/>
    <property type="match status" value="1"/>
</dbReference>
<keyword evidence="5 9" id="KW-0808">Transferase</keyword>
<gene>
    <name evidence="9" type="ORF">UU65_C0002G0136</name>
</gene>
<evidence type="ECO:0000259" key="8">
    <source>
        <dbReference type="Pfam" id="PF21269"/>
    </source>
</evidence>
<dbReference type="Gene3D" id="3.40.50.2000">
    <property type="entry name" value="Glycogen Phosphorylase B"/>
    <property type="match status" value="2"/>
</dbReference>
<dbReference type="Pfam" id="PF21269">
    <property type="entry name" value="TreT_GT1"/>
    <property type="match status" value="1"/>
</dbReference>
<evidence type="ECO:0000313" key="9">
    <source>
        <dbReference type="EMBL" id="KKS09358.1"/>
    </source>
</evidence>
<evidence type="ECO:0000313" key="10">
    <source>
        <dbReference type="Proteomes" id="UP000033869"/>
    </source>
</evidence>
<dbReference type="GO" id="GO:0006006">
    <property type="term" value="P:glucose metabolic process"/>
    <property type="evidence" value="ECO:0007669"/>
    <property type="project" value="UniProtKB-KW"/>
</dbReference>
<dbReference type="GO" id="GO:0016757">
    <property type="term" value="F:glycosyltransferase activity"/>
    <property type="evidence" value="ECO:0007669"/>
    <property type="project" value="UniProtKB-KW"/>
</dbReference>
<accession>A0A0G0Z8I1</accession>
<keyword evidence="3" id="KW-0313">Glucose metabolism</keyword>
<comment type="similarity">
    <text evidence="1">Belongs to the glycosyltransferase group 1 family. Glycosyltransferase 4 subfamily.</text>
</comment>
<dbReference type="SUPFAM" id="SSF53756">
    <property type="entry name" value="UDP-Glycosyltransferase/glycogen phosphorylase"/>
    <property type="match status" value="1"/>
</dbReference>
<dbReference type="PANTHER" id="PTHR47779:SF1">
    <property type="entry name" value="SYNTHASE (CCG-9), PUTATIVE (AFU_ORTHOLOGUE AFUA_3G12100)-RELATED"/>
    <property type="match status" value="1"/>
</dbReference>
<evidence type="ECO:0000256" key="4">
    <source>
        <dbReference type="ARBA" id="ARBA00022676"/>
    </source>
</evidence>
<name>A0A0G0Z8I1_UNCC2</name>
<evidence type="ECO:0000256" key="1">
    <source>
        <dbReference type="ARBA" id="ARBA00009481"/>
    </source>
</evidence>
<dbReference type="InterPro" id="IPR052078">
    <property type="entry name" value="Trehalose_Metab_GTase"/>
</dbReference>